<dbReference type="PROSITE" id="PS00059">
    <property type="entry name" value="ADH_ZINC"/>
    <property type="match status" value="1"/>
</dbReference>
<evidence type="ECO:0000256" key="9">
    <source>
        <dbReference type="ARBA" id="ARBA00023002"/>
    </source>
</evidence>
<dbReference type="SUPFAM" id="SSF51735">
    <property type="entry name" value="NAD(P)-binding Rossmann-fold domains"/>
    <property type="match status" value="1"/>
</dbReference>
<dbReference type="EC" id="1.1.1.195" evidence="4"/>
<dbReference type="InterPro" id="IPR036291">
    <property type="entry name" value="NAD(P)-bd_dom_sf"/>
</dbReference>
<dbReference type="Gene3D" id="3.40.50.720">
    <property type="entry name" value="NAD(P)-binding Rossmann-like Domain"/>
    <property type="match status" value="1"/>
</dbReference>
<dbReference type="GO" id="GO:0045551">
    <property type="term" value="F:cinnamyl-alcohol dehydrogenase activity"/>
    <property type="evidence" value="ECO:0007669"/>
    <property type="project" value="UniProtKB-EC"/>
</dbReference>
<evidence type="ECO:0000313" key="18">
    <source>
        <dbReference type="EMBL" id="WVZ95388.1"/>
    </source>
</evidence>
<dbReference type="CDD" id="cd05283">
    <property type="entry name" value="CAD1"/>
    <property type="match status" value="1"/>
</dbReference>
<comment type="catalytic activity">
    <reaction evidence="10">
        <text>(E)-4-coumaroyl alcohol + NADP(+) = (E)-4-coumaraldehyde + NADPH + H(+)</text>
        <dbReference type="Rhea" id="RHEA:45724"/>
        <dbReference type="ChEBI" id="CHEBI:15378"/>
        <dbReference type="ChEBI" id="CHEBI:28353"/>
        <dbReference type="ChEBI" id="CHEBI:57783"/>
        <dbReference type="ChEBI" id="CHEBI:58349"/>
        <dbReference type="ChEBI" id="CHEBI:64555"/>
        <dbReference type="EC" id="1.1.1.195"/>
    </reaction>
    <physiologicalReaction direction="right-to-left" evidence="10">
        <dbReference type="Rhea" id="RHEA:45726"/>
    </physiologicalReaction>
</comment>
<organism evidence="18 19">
    <name type="scientific">Paspalum notatum var. saurae</name>
    <dbReference type="NCBI Taxonomy" id="547442"/>
    <lineage>
        <taxon>Eukaryota</taxon>
        <taxon>Viridiplantae</taxon>
        <taxon>Streptophyta</taxon>
        <taxon>Embryophyta</taxon>
        <taxon>Tracheophyta</taxon>
        <taxon>Spermatophyta</taxon>
        <taxon>Magnoliopsida</taxon>
        <taxon>Liliopsida</taxon>
        <taxon>Poales</taxon>
        <taxon>Poaceae</taxon>
        <taxon>PACMAD clade</taxon>
        <taxon>Panicoideae</taxon>
        <taxon>Andropogonodae</taxon>
        <taxon>Paspaleae</taxon>
        <taxon>Paspalinae</taxon>
        <taxon>Paspalum</taxon>
    </lineage>
</organism>
<dbReference type="InterPro" id="IPR013154">
    <property type="entry name" value="ADH-like_N"/>
</dbReference>
<evidence type="ECO:0000256" key="14">
    <source>
        <dbReference type="ARBA" id="ARBA00049332"/>
    </source>
</evidence>
<evidence type="ECO:0000256" key="12">
    <source>
        <dbReference type="ARBA" id="ARBA00049226"/>
    </source>
</evidence>
<keyword evidence="8" id="KW-0521">NADP</keyword>
<keyword evidence="5 15" id="KW-0479">Metal-binding</keyword>
<evidence type="ECO:0000256" key="2">
    <source>
        <dbReference type="ARBA" id="ARBA00004928"/>
    </source>
</evidence>
<comment type="catalytic activity">
    <reaction evidence="11">
        <text>(E)-sinapyl alcohol + NADP(+) = (E)-sinapaldehyde + NADPH + H(+)</text>
        <dbReference type="Rhea" id="RHEA:45704"/>
        <dbReference type="ChEBI" id="CHEBI:15378"/>
        <dbReference type="ChEBI" id="CHEBI:27949"/>
        <dbReference type="ChEBI" id="CHEBI:57783"/>
        <dbReference type="ChEBI" id="CHEBI:58349"/>
        <dbReference type="ChEBI" id="CHEBI:64557"/>
        <dbReference type="EC" id="1.1.1.195"/>
    </reaction>
    <physiologicalReaction direction="right-to-left" evidence="11">
        <dbReference type="Rhea" id="RHEA:45706"/>
    </physiologicalReaction>
</comment>
<dbReference type="InterPro" id="IPR002328">
    <property type="entry name" value="ADH_Zn_CS"/>
</dbReference>
<evidence type="ECO:0000259" key="17">
    <source>
        <dbReference type="Pfam" id="PF08240"/>
    </source>
</evidence>
<evidence type="ECO:0000256" key="1">
    <source>
        <dbReference type="ARBA" id="ARBA00001947"/>
    </source>
</evidence>
<comment type="catalytic activity">
    <reaction evidence="13">
        <text>(E)-coniferol + NADP(+) = (E)-coniferaldehyde + NADPH + H(+)</text>
        <dbReference type="Rhea" id="RHEA:22444"/>
        <dbReference type="ChEBI" id="CHEBI:15378"/>
        <dbReference type="ChEBI" id="CHEBI:16547"/>
        <dbReference type="ChEBI" id="CHEBI:17745"/>
        <dbReference type="ChEBI" id="CHEBI:57783"/>
        <dbReference type="ChEBI" id="CHEBI:58349"/>
        <dbReference type="EC" id="1.1.1.195"/>
    </reaction>
    <physiologicalReaction direction="right-to-left" evidence="13">
        <dbReference type="Rhea" id="RHEA:22446"/>
    </physiologicalReaction>
</comment>
<evidence type="ECO:0000256" key="6">
    <source>
        <dbReference type="ARBA" id="ARBA00022733"/>
    </source>
</evidence>
<dbReference type="AlphaFoldDB" id="A0AAQ3UML6"/>
<evidence type="ECO:0000313" key="19">
    <source>
        <dbReference type="Proteomes" id="UP001341281"/>
    </source>
</evidence>
<protein>
    <recommendedName>
        <fullName evidence="4">cinnamyl-alcohol dehydrogenase</fullName>
        <ecNumber evidence="4">1.1.1.195</ecNumber>
    </recommendedName>
</protein>
<dbReference type="InterPro" id="IPR047109">
    <property type="entry name" value="CAD-like"/>
</dbReference>
<dbReference type="SUPFAM" id="SSF50129">
    <property type="entry name" value="GroES-like"/>
    <property type="match status" value="1"/>
</dbReference>
<name>A0AAQ3UML6_PASNO</name>
<keyword evidence="6" id="KW-0438">Lignin biosynthesis</keyword>
<dbReference type="InterPro" id="IPR013149">
    <property type="entry name" value="ADH-like_C"/>
</dbReference>
<evidence type="ECO:0000256" key="10">
    <source>
        <dbReference type="ARBA" id="ARBA00047329"/>
    </source>
</evidence>
<proteinExistence type="inferred from homology"/>
<accession>A0AAQ3UML6</accession>
<evidence type="ECO:0000256" key="8">
    <source>
        <dbReference type="ARBA" id="ARBA00022857"/>
    </source>
</evidence>
<evidence type="ECO:0000256" key="15">
    <source>
        <dbReference type="RuleBase" id="RU361277"/>
    </source>
</evidence>
<dbReference type="PROSITE" id="PS00065">
    <property type="entry name" value="D_2_HYDROXYACID_DH_1"/>
    <property type="match status" value="1"/>
</dbReference>
<dbReference type="Pfam" id="PF08240">
    <property type="entry name" value="ADH_N"/>
    <property type="match status" value="1"/>
</dbReference>
<gene>
    <name evidence="18" type="ORF">U9M48_041157</name>
</gene>
<keyword evidence="19" id="KW-1185">Reference proteome</keyword>
<evidence type="ECO:0000256" key="3">
    <source>
        <dbReference type="ARBA" id="ARBA00011738"/>
    </source>
</evidence>
<comment type="pathway">
    <text evidence="2">Aromatic compound metabolism; phenylpropanoid biosynthesis.</text>
</comment>
<dbReference type="PANTHER" id="PTHR42683">
    <property type="entry name" value="ALDEHYDE REDUCTASE"/>
    <property type="match status" value="1"/>
</dbReference>
<comment type="cofactor">
    <cofactor evidence="1 15">
        <name>Zn(2+)</name>
        <dbReference type="ChEBI" id="CHEBI:29105"/>
    </cofactor>
</comment>
<evidence type="ECO:0000256" key="5">
    <source>
        <dbReference type="ARBA" id="ARBA00022723"/>
    </source>
</evidence>
<feature type="domain" description="Alcohol dehydrogenase-like C-terminal" evidence="16">
    <location>
        <begin position="156"/>
        <end position="244"/>
    </location>
</feature>
<feature type="domain" description="Alcohol dehydrogenase-like N-terminal" evidence="17">
    <location>
        <begin position="4"/>
        <end position="116"/>
    </location>
</feature>
<keyword evidence="9" id="KW-0560">Oxidoreductase</keyword>
<reference evidence="18 19" key="1">
    <citation type="submission" date="2024-02" db="EMBL/GenBank/DDBJ databases">
        <title>High-quality chromosome-scale genome assembly of Pensacola bahiagrass (Paspalum notatum Flugge var. saurae).</title>
        <authorList>
            <person name="Vega J.M."/>
            <person name="Podio M."/>
            <person name="Orjuela J."/>
            <person name="Siena L.A."/>
            <person name="Pessino S.C."/>
            <person name="Combes M.C."/>
            <person name="Mariac C."/>
            <person name="Albertini E."/>
            <person name="Pupilli F."/>
            <person name="Ortiz J.P.A."/>
            <person name="Leblanc O."/>
        </authorList>
    </citation>
    <scope>NUCLEOTIDE SEQUENCE [LARGE SCALE GENOMIC DNA]</scope>
    <source>
        <strain evidence="18">R1</strain>
        <tissue evidence="18">Leaf</tissue>
    </source>
</reference>
<keyword evidence="7 15" id="KW-0862">Zinc</keyword>
<dbReference type="Pfam" id="PF00107">
    <property type="entry name" value="ADH_zinc_N"/>
    <property type="match status" value="1"/>
</dbReference>
<comment type="similarity">
    <text evidence="15">Belongs to the zinc-containing alcohol dehydrogenase family.</text>
</comment>
<evidence type="ECO:0000256" key="7">
    <source>
        <dbReference type="ARBA" id="ARBA00022833"/>
    </source>
</evidence>
<dbReference type="Gene3D" id="3.90.180.10">
    <property type="entry name" value="Medium-chain alcohol dehydrogenases, catalytic domain"/>
    <property type="match status" value="1"/>
</dbReference>
<comment type="subunit">
    <text evidence="3">Homodimer.</text>
</comment>
<comment type="catalytic activity">
    <reaction evidence="12">
        <text>(E)-caffeyl alcohol + NADP(+) = (E)-caffeyl aldehyde + NADPH + H(+)</text>
        <dbReference type="Rhea" id="RHEA:45728"/>
        <dbReference type="ChEBI" id="CHEBI:15378"/>
        <dbReference type="ChEBI" id="CHEBI:28323"/>
        <dbReference type="ChEBI" id="CHEBI:31334"/>
        <dbReference type="ChEBI" id="CHEBI:57783"/>
        <dbReference type="ChEBI" id="CHEBI:58349"/>
    </reaction>
    <physiologicalReaction direction="right-to-left" evidence="12">
        <dbReference type="Rhea" id="RHEA:45730"/>
    </physiologicalReaction>
</comment>
<evidence type="ECO:0000256" key="13">
    <source>
        <dbReference type="ARBA" id="ARBA00049311"/>
    </source>
</evidence>
<dbReference type="InterPro" id="IPR011032">
    <property type="entry name" value="GroES-like_sf"/>
</dbReference>
<dbReference type="FunFam" id="3.40.50.720:FF:000022">
    <property type="entry name" value="Cinnamyl alcohol dehydrogenase"/>
    <property type="match status" value="1"/>
</dbReference>
<evidence type="ECO:0000256" key="11">
    <source>
        <dbReference type="ARBA" id="ARBA00048379"/>
    </source>
</evidence>
<dbReference type="GO" id="GO:0008270">
    <property type="term" value="F:zinc ion binding"/>
    <property type="evidence" value="ECO:0007669"/>
    <property type="project" value="InterPro"/>
</dbReference>
<dbReference type="GO" id="GO:0009809">
    <property type="term" value="P:lignin biosynthetic process"/>
    <property type="evidence" value="ECO:0007669"/>
    <property type="project" value="UniProtKB-KW"/>
</dbReference>
<evidence type="ECO:0000259" key="16">
    <source>
        <dbReference type="Pfam" id="PF00107"/>
    </source>
</evidence>
<evidence type="ECO:0000256" key="4">
    <source>
        <dbReference type="ARBA" id="ARBA00013171"/>
    </source>
</evidence>
<comment type="catalytic activity">
    <reaction evidence="14">
        <text>(E)-cinnamyl alcohol + NADP(+) = (E)-cinnamaldehyde + NADPH + H(+)</text>
        <dbReference type="Rhea" id="RHEA:10392"/>
        <dbReference type="ChEBI" id="CHEBI:15378"/>
        <dbReference type="ChEBI" id="CHEBI:16731"/>
        <dbReference type="ChEBI" id="CHEBI:33227"/>
        <dbReference type="ChEBI" id="CHEBI:57783"/>
        <dbReference type="ChEBI" id="CHEBI:58349"/>
        <dbReference type="EC" id="1.1.1.195"/>
    </reaction>
    <physiologicalReaction direction="right-to-left" evidence="14">
        <dbReference type="Rhea" id="RHEA:10394"/>
    </physiologicalReaction>
</comment>
<sequence length="307" mass="33546">MMFLRITHCGVCYADVIWTQNKHNDSIYPVVPGHEIVGQVTEVGSEVKGFNIGDYVGVGIYVNSCGDCENCNSFEEIHCPKMVVTFNGVEADGTVTMGGYSRHIVVKERFCFKIPDGYPLAKAAPLLCDGITVYIPMIRHNMNQPGKSLGVIGLGGLGHMAVKFGKAFGLKVTVFSTSESKRKEAIDLLSADNFVISSDKQQMESLKSSLHFIVDTASGDHQFDPYLSLLKAGGVMALVGFPSSRTLSGSGAGGTKGIQEMLNFCAANKIYPDIEVINMNYINEALERLVNRDVKYRFVIDIEKSFD</sequence>
<dbReference type="Proteomes" id="UP001341281">
    <property type="component" value="Chromosome 09"/>
</dbReference>
<dbReference type="EMBL" id="CP144753">
    <property type="protein sequence ID" value="WVZ95388.1"/>
    <property type="molecule type" value="Genomic_DNA"/>
</dbReference>
<dbReference type="InterPro" id="IPR029752">
    <property type="entry name" value="D-isomer_DH_CS1"/>
</dbReference>